<feature type="compositionally biased region" description="Basic and acidic residues" evidence="1">
    <location>
        <begin position="277"/>
        <end position="290"/>
    </location>
</feature>
<feature type="region of interest" description="Disordered" evidence="1">
    <location>
        <begin position="430"/>
        <end position="476"/>
    </location>
</feature>
<feature type="region of interest" description="Disordered" evidence="1">
    <location>
        <begin position="239"/>
        <end position="304"/>
    </location>
</feature>
<dbReference type="EMBL" id="VICG01000009">
    <property type="protein sequence ID" value="KAA8568978.1"/>
    <property type="molecule type" value="Genomic_DNA"/>
</dbReference>
<keyword evidence="4" id="KW-1185">Reference proteome</keyword>
<dbReference type="OrthoDB" id="3552112at2759"/>
<gene>
    <name evidence="3" type="ORF">EYC84_007948</name>
</gene>
<dbReference type="VEuPathDB" id="FungiDB:MFRU_017g01360"/>
<proteinExistence type="predicted"/>
<keyword evidence="2" id="KW-0812">Transmembrane</keyword>
<evidence type="ECO:0000313" key="4">
    <source>
        <dbReference type="Proteomes" id="UP000322873"/>
    </source>
</evidence>
<dbReference type="AlphaFoldDB" id="A0A5M9JHF8"/>
<keyword evidence="2" id="KW-0472">Membrane</keyword>
<feature type="transmembrane region" description="Helical" evidence="2">
    <location>
        <begin position="187"/>
        <end position="210"/>
    </location>
</feature>
<feature type="compositionally biased region" description="Basic and acidic residues" evidence="1">
    <location>
        <begin position="450"/>
        <end position="476"/>
    </location>
</feature>
<evidence type="ECO:0000313" key="3">
    <source>
        <dbReference type="EMBL" id="KAA8568978.1"/>
    </source>
</evidence>
<name>A0A5M9JHF8_MONFR</name>
<evidence type="ECO:0000256" key="2">
    <source>
        <dbReference type="SAM" id="Phobius"/>
    </source>
</evidence>
<feature type="region of interest" description="Disordered" evidence="1">
    <location>
        <begin position="31"/>
        <end position="67"/>
    </location>
</feature>
<organism evidence="3 4">
    <name type="scientific">Monilinia fructicola</name>
    <name type="common">Brown rot fungus</name>
    <name type="synonym">Ciboria fructicola</name>
    <dbReference type="NCBI Taxonomy" id="38448"/>
    <lineage>
        <taxon>Eukaryota</taxon>
        <taxon>Fungi</taxon>
        <taxon>Dikarya</taxon>
        <taxon>Ascomycota</taxon>
        <taxon>Pezizomycotina</taxon>
        <taxon>Leotiomycetes</taxon>
        <taxon>Helotiales</taxon>
        <taxon>Sclerotiniaceae</taxon>
        <taxon>Monilinia</taxon>
    </lineage>
</organism>
<evidence type="ECO:0000256" key="1">
    <source>
        <dbReference type="SAM" id="MobiDB-lite"/>
    </source>
</evidence>
<dbReference type="Proteomes" id="UP000322873">
    <property type="component" value="Unassembled WGS sequence"/>
</dbReference>
<keyword evidence="2" id="KW-1133">Transmembrane helix</keyword>
<protein>
    <submittedName>
        <fullName evidence="3">Uncharacterized protein</fullName>
    </submittedName>
</protein>
<feature type="compositionally biased region" description="Polar residues" evidence="1">
    <location>
        <begin position="439"/>
        <end position="448"/>
    </location>
</feature>
<feature type="region of interest" description="Disordered" evidence="1">
    <location>
        <begin position="318"/>
        <end position="338"/>
    </location>
</feature>
<comment type="caution">
    <text evidence="3">The sequence shown here is derived from an EMBL/GenBank/DDBJ whole genome shotgun (WGS) entry which is preliminary data.</text>
</comment>
<accession>A0A5M9JHF8</accession>
<sequence>MIDRNPRGLVMDLVNSGVYDEDFELVWANKRDEDEPYPPHPDTPNTPNLGGKPKPNPETIRSWDSTTTTASISTVTSMRITSTTSTTATQTYQAATDYNTYTDSFISSFSTSTSTYSPSSTSTFTTSTIYASTSSPTSTSKSIPKTTITSINTSNINATALGQNSPTFYSLPDTEGTITKHQHTSSALAVTVSVTVIVSVVALAIMAFLVRRALGRQKRRNEELMAMGEKPVTGMGAIANGMGIRRHGNGNGGNGGDPEASWPEMKRNPSISNSESGSERALDRRDEKTIRPPSTSTISSGWGDGLSIHSIEMNENEPVQGLGIRPQTRQPPTPYETNNEIVSNDHETTYPHNPFADPPRSPTSSLPKLSPVLIPSFEIERWRNVNGVTSPGDMTRDYLQSLNANVRRTAPPSLTSELDALERQREMEGGHIGGEIPQPTGSRWSNPFTARERRGTRAYEEMGGEERSEGKWRDAKSWVRGQVERVKN</sequence>
<reference evidence="3 4" key="1">
    <citation type="submission" date="2019-06" db="EMBL/GenBank/DDBJ databases">
        <title>Genome Sequence of the Brown Rot Fungal Pathogen Monilinia fructicola.</title>
        <authorList>
            <person name="De Miccolis Angelini R.M."/>
            <person name="Landi L."/>
            <person name="Abate D."/>
            <person name="Pollastro S."/>
            <person name="Romanazzi G."/>
            <person name="Faretra F."/>
        </authorList>
    </citation>
    <scope>NUCLEOTIDE SEQUENCE [LARGE SCALE GENOMIC DNA]</scope>
    <source>
        <strain evidence="3 4">Mfrc123</strain>
    </source>
</reference>
<feature type="compositionally biased region" description="Low complexity" evidence="1">
    <location>
        <begin position="291"/>
        <end position="300"/>
    </location>
</feature>